<reference evidence="7 8" key="1">
    <citation type="submission" date="2018-10" db="EMBL/GenBank/DDBJ databases">
        <authorList>
            <person name="Chen W.-M."/>
        </authorList>
    </citation>
    <scope>NUCLEOTIDE SEQUENCE [LARGE SCALE GENOMIC DNA]</scope>
    <source>
        <strain evidence="7 8">H-5</strain>
    </source>
</reference>
<evidence type="ECO:0000313" key="7">
    <source>
        <dbReference type="EMBL" id="ROH85568.1"/>
    </source>
</evidence>
<feature type="transmembrane region" description="Helical" evidence="6">
    <location>
        <begin position="330"/>
        <end position="350"/>
    </location>
</feature>
<comment type="subcellular location">
    <subcellularLocation>
        <location evidence="1">Membrane</location>
        <topology evidence="1">Multi-pass membrane protein</topology>
    </subcellularLocation>
</comment>
<organism evidence="7 8">
    <name type="scientific">Pseudomethylobacillus aquaticus</name>
    <dbReference type="NCBI Taxonomy" id="2676064"/>
    <lineage>
        <taxon>Bacteria</taxon>
        <taxon>Pseudomonadati</taxon>
        <taxon>Pseudomonadota</taxon>
        <taxon>Betaproteobacteria</taxon>
        <taxon>Nitrosomonadales</taxon>
        <taxon>Methylophilaceae</taxon>
        <taxon>Pseudomethylobacillus</taxon>
    </lineage>
</organism>
<name>A0A3N0UZ99_9PROT</name>
<dbReference type="PIRSF" id="PIRSF015380">
    <property type="entry name" value="Site-sp_rcmb"/>
    <property type="match status" value="1"/>
</dbReference>
<evidence type="ECO:0000256" key="1">
    <source>
        <dbReference type="ARBA" id="ARBA00004141"/>
    </source>
</evidence>
<dbReference type="InterPro" id="IPR011385">
    <property type="entry name" value="Site-sp_rcmbase"/>
</dbReference>
<keyword evidence="2 6" id="KW-0812">Transmembrane</keyword>
<feature type="transmembrane region" description="Helical" evidence="6">
    <location>
        <begin position="565"/>
        <end position="583"/>
    </location>
</feature>
<dbReference type="Proteomes" id="UP000275137">
    <property type="component" value="Unassembled WGS sequence"/>
</dbReference>
<comment type="caution">
    <text evidence="7">The sequence shown here is derived from an EMBL/GenBank/DDBJ whole genome shotgun (WGS) entry which is preliminary data.</text>
</comment>
<sequence length="698" mass="76460">MIESILSQYQQQGGDPAGLLAELVAEIRPPRLSQTDHAVHALQALCHVLNADAEKAALLRTAILQLLGERKPLSLLVDSGVQPSSGFFTELARRMGDKILPAAIDPGYLKDLFSLIFTRRDDDVWVSAVTDGVWLQLLEALDFAQAPAIAVQSCNESLVEAAQVLSYRIAAAGLEPELIRNHPELENHRSPFVMQNQELLASFASTTQDVEQFRHIEVMLDQCRSVIARIRRNSSQTGTSIRLTFLLQRLTQQLVRLQALLGLIAGKGDAGQPARYVQLFKLLVHGECHKNAIRLHWRENMELLALRVTENASRTGEHYITETRSEYFSLMRSAMGAGLIVGVMAMIKLITAGQHHAPLTEAILFSLNYGLGFVLIHMLHFTVATKQPAMTAAAIAASIDNSESRSRNMDKLVNIIAQTMRSQIAAIFGNVVIAIPTAIAIGALVYLVTGEHFVSTEKAGRLLADIDPVHSGALIYAGVAGVCLFLSGLIAGYHDNLAIYDKIPQRLRALNWLRSLLGRPRLDRLASYVENNLGALAGNFYFGCLLGGMAGIGVLLGLPIDIRHITFSSAFFGFSLVGTDFVLPLQVLWLSMLGILLIGAVNLTVSFTLALYVAMKSRKVSFSHWRLLLRTLAIRLWQNPRQFLLPPKRMRTPAADEVAGVTAADGKVQQSTQGSAHARAPDAGERAPEKKTVIRLNH</sequence>
<feature type="transmembrane region" description="Helical" evidence="6">
    <location>
        <begin position="540"/>
        <end position="558"/>
    </location>
</feature>
<feature type="transmembrane region" description="Helical" evidence="6">
    <location>
        <begin position="424"/>
        <end position="448"/>
    </location>
</feature>
<dbReference type="GO" id="GO:0016020">
    <property type="term" value="C:membrane"/>
    <property type="evidence" value="ECO:0007669"/>
    <property type="project" value="UniProtKB-SubCell"/>
</dbReference>
<dbReference type="AlphaFoldDB" id="A0A3N0UZ99"/>
<dbReference type="RefSeq" id="WP_123237886.1">
    <property type="nucleotide sequence ID" value="NZ_RJVP01000005.1"/>
</dbReference>
<feature type="transmembrane region" description="Helical" evidence="6">
    <location>
        <begin position="469"/>
        <end position="493"/>
    </location>
</feature>
<feature type="transmembrane region" description="Helical" evidence="6">
    <location>
        <begin position="589"/>
        <end position="614"/>
    </location>
</feature>
<gene>
    <name evidence="7" type="ORF">ED236_09545</name>
</gene>
<dbReference type="Pfam" id="PF10136">
    <property type="entry name" value="SpecificRecomb"/>
    <property type="match status" value="1"/>
</dbReference>
<dbReference type="Gene3D" id="1.20.1080.10">
    <property type="entry name" value="Glycerol uptake facilitator protein"/>
    <property type="match status" value="1"/>
</dbReference>
<evidence type="ECO:0000256" key="3">
    <source>
        <dbReference type="ARBA" id="ARBA00022989"/>
    </source>
</evidence>
<proteinExistence type="predicted"/>
<dbReference type="EMBL" id="RJVP01000005">
    <property type="protein sequence ID" value="ROH85568.1"/>
    <property type="molecule type" value="Genomic_DNA"/>
</dbReference>
<feature type="transmembrane region" description="Helical" evidence="6">
    <location>
        <begin position="362"/>
        <end position="381"/>
    </location>
</feature>
<evidence type="ECO:0000313" key="8">
    <source>
        <dbReference type="Proteomes" id="UP000275137"/>
    </source>
</evidence>
<evidence type="ECO:0000256" key="4">
    <source>
        <dbReference type="ARBA" id="ARBA00023136"/>
    </source>
</evidence>
<evidence type="ECO:0000256" key="2">
    <source>
        <dbReference type="ARBA" id="ARBA00022692"/>
    </source>
</evidence>
<keyword evidence="4 6" id="KW-0472">Membrane</keyword>
<feature type="compositionally biased region" description="Basic and acidic residues" evidence="5">
    <location>
        <begin position="679"/>
        <end position="692"/>
    </location>
</feature>
<accession>A0A3N0UZ99</accession>
<feature type="region of interest" description="Disordered" evidence="5">
    <location>
        <begin position="664"/>
        <end position="698"/>
    </location>
</feature>
<protein>
    <submittedName>
        <fullName evidence="7">Preprotein translocase subunit TatB</fullName>
    </submittedName>
</protein>
<evidence type="ECO:0000256" key="5">
    <source>
        <dbReference type="SAM" id="MobiDB-lite"/>
    </source>
</evidence>
<keyword evidence="3 6" id="KW-1133">Transmembrane helix</keyword>
<evidence type="ECO:0000256" key="6">
    <source>
        <dbReference type="SAM" id="Phobius"/>
    </source>
</evidence>
<keyword evidence="8" id="KW-1185">Reference proteome</keyword>
<dbReference type="InterPro" id="IPR023271">
    <property type="entry name" value="Aquaporin-like"/>
</dbReference>